<dbReference type="SUPFAM" id="SSF55120">
    <property type="entry name" value="Pseudouridine synthase"/>
    <property type="match status" value="1"/>
</dbReference>
<dbReference type="PANTHER" id="PTHR13195:SF0">
    <property type="entry name" value="PSEUDOURIDYLATE SYNTHASE TRUB2, MITOCHONDRIAL"/>
    <property type="match status" value="1"/>
</dbReference>
<evidence type="ECO:0000259" key="3">
    <source>
        <dbReference type="Pfam" id="PF01509"/>
    </source>
</evidence>
<evidence type="ECO:0000256" key="2">
    <source>
        <dbReference type="SAM" id="MobiDB-lite"/>
    </source>
</evidence>
<comment type="similarity">
    <text evidence="1">Belongs to the pseudouridine synthase TruB family.</text>
</comment>
<feature type="region of interest" description="Disordered" evidence="2">
    <location>
        <begin position="308"/>
        <end position="352"/>
    </location>
</feature>
<gene>
    <name evidence="4" type="ORF">AALO_G00138400</name>
</gene>
<dbReference type="GO" id="GO:0009982">
    <property type="term" value="F:pseudouridine synthase activity"/>
    <property type="evidence" value="ECO:0007669"/>
    <property type="project" value="InterPro"/>
</dbReference>
<sequence length="352" mass="38961">MSTKMSSPARLYRKLEGLFSVFKPSGIHWKLVRDTIEANLLKEINAAPSPAPKLEVNFQALPSGESGTTKELIMAATQLPVLSASPQVRGPRYRTLKVGVGHRLDAFSSGVLVLGVGQANRALAEFYSSPVTRDYTLEGEFGMATDDFSYTGRIIERTTFDHITLEKLEKILAMIQGGHQKALITYSGVDLQSQEAYELAVHGMLQPHSKSPPILTGLRCIHFQPPHFTLEAQCVNETQRYLRKLIHEVGLELRSSAVCRGVRRIRDGPFGLQEALTRQHWTASDIRRGIKVHRSMLKAFSKVSDSTRAEKAQSKQRYQKTGTADDSTANITATTPKHLHSATEEAAENVSP</sequence>
<dbReference type="GO" id="GO:0006396">
    <property type="term" value="P:RNA processing"/>
    <property type="evidence" value="ECO:0007669"/>
    <property type="project" value="InterPro"/>
</dbReference>
<dbReference type="EMBL" id="JADWDJ010000010">
    <property type="protein sequence ID" value="KAG5274629.1"/>
    <property type="molecule type" value="Genomic_DNA"/>
</dbReference>
<feature type="compositionally biased region" description="Polar residues" evidence="2">
    <location>
        <begin position="315"/>
        <end position="335"/>
    </location>
</feature>
<keyword evidence="5" id="KW-1185">Reference proteome</keyword>
<feature type="domain" description="Pseudouridine synthase II N-terminal" evidence="3">
    <location>
        <begin position="94"/>
        <end position="238"/>
    </location>
</feature>
<dbReference type="GO" id="GO:0001522">
    <property type="term" value="P:pseudouridine synthesis"/>
    <property type="evidence" value="ECO:0007669"/>
    <property type="project" value="InterPro"/>
</dbReference>
<dbReference type="PANTHER" id="PTHR13195">
    <property type="entry name" value="PSEUDOURIDINE SYNTHASE-RELATED"/>
    <property type="match status" value="1"/>
</dbReference>
<protein>
    <recommendedName>
        <fullName evidence="3">Pseudouridine synthase II N-terminal domain-containing protein</fullName>
    </recommendedName>
</protein>
<dbReference type="Gene3D" id="3.30.2350.10">
    <property type="entry name" value="Pseudouridine synthase"/>
    <property type="match status" value="1"/>
</dbReference>
<evidence type="ECO:0000313" key="5">
    <source>
        <dbReference type="Proteomes" id="UP000823561"/>
    </source>
</evidence>
<organism evidence="4 5">
    <name type="scientific">Alosa alosa</name>
    <name type="common">allis shad</name>
    <dbReference type="NCBI Taxonomy" id="278164"/>
    <lineage>
        <taxon>Eukaryota</taxon>
        <taxon>Metazoa</taxon>
        <taxon>Chordata</taxon>
        <taxon>Craniata</taxon>
        <taxon>Vertebrata</taxon>
        <taxon>Euteleostomi</taxon>
        <taxon>Actinopterygii</taxon>
        <taxon>Neopterygii</taxon>
        <taxon>Teleostei</taxon>
        <taxon>Clupei</taxon>
        <taxon>Clupeiformes</taxon>
        <taxon>Clupeoidei</taxon>
        <taxon>Clupeidae</taxon>
        <taxon>Alosa</taxon>
    </lineage>
</organism>
<comment type="caution">
    <text evidence="4">The sequence shown here is derived from an EMBL/GenBank/DDBJ whole genome shotgun (WGS) entry which is preliminary data.</text>
</comment>
<name>A0AAV6GJH8_9TELE</name>
<dbReference type="InterPro" id="IPR002501">
    <property type="entry name" value="PsdUridine_synth_N"/>
</dbReference>
<dbReference type="Pfam" id="PF01509">
    <property type="entry name" value="TruB_N"/>
    <property type="match status" value="1"/>
</dbReference>
<reference evidence="4" key="1">
    <citation type="submission" date="2020-10" db="EMBL/GenBank/DDBJ databases">
        <title>Chromosome-scale genome assembly of the Allis shad, Alosa alosa.</title>
        <authorList>
            <person name="Margot Z."/>
            <person name="Christophe K."/>
            <person name="Cabau C."/>
            <person name="Louis A."/>
            <person name="Berthelot C."/>
            <person name="Parey E."/>
            <person name="Roest Crollius H."/>
            <person name="Montfort J."/>
            <person name="Robinson-Rechavi M."/>
            <person name="Bucao C."/>
            <person name="Bouchez O."/>
            <person name="Gislard M."/>
            <person name="Lluch J."/>
            <person name="Milhes M."/>
            <person name="Lampietro C."/>
            <person name="Lopez Roques C."/>
            <person name="Donnadieu C."/>
            <person name="Braasch I."/>
            <person name="Desvignes T."/>
            <person name="Postlethwait J."/>
            <person name="Bobe J."/>
            <person name="Guiguen Y."/>
        </authorList>
    </citation>
    <scope>NUCLEOTIDE SEQUENCE</scope>
    <source>
        <strain evidence="4">M-15738</strain>
        <tissue evidence="4">Blood</tissue>
    </source>
</reference>
<evidence type="ECO:0000256" key="1">
    <source>
        <dbReference type="ARBA" id="ARBA00008999"/>
    </source>
</evidence>
<accession>A0AAV6GJH8</accession>
<dbReference type="CDD" id="cd02868">
    <property type="entry name" value="PseudoU_synth_hTruB2_like"/>
    <property type="match status" value="1"/>
</dbReference>
<dbReference type="GO" id="GO:0003723">
    <property type="term" value="F:RNA binding"/>
    <property type="evidence" value="ECO:0007669"/>
    <property type="project" value="InterPro"/>
</dbReference>
<dbReference type="InterPro" id="IPR020103">
    <property type="entry name" value="PsdUridine_synth_cat_dom_sf"/>
</dbReference>
<proteinExistence type="inferred from homology"/>
<evidence type="ECO:0000313" key="4">
    <source>
        <dbReference type="EMBL" id="KAG5274629.1"/>
    </source>
</evidence>
<dbReference type="AlphaFoldDB" id="A0AAV6GJH8"/>
<dbReference type="InterPro" id="IPR039048">
    <property type="entry name" value="Trub2"/>
</dbReference>
<dbReference type="Proteomes" id="UP000823561">
    <property type="component" value="Chromosome 10"/>
</dbReference>